<dbReference type="AlphaFoldDB" id="A0A517T1U0"/>
<reference evidence="1 2" key="1">
    <citation type="submission" date="2019-02" db="EMBL/GenBank/DDBJ databases">
        <title>Deep-cultivation of Planctomycetes and their phenomic and genomic characterization uncovers novel biology.</title>
        <authorList>
            <person name="Wiegand S."/>
            <person name="Jogler M."/>
            <person name="Boedeker C."/>
            <person name="Pinto D."/>
            <person name="Vollmers J."/>
            <person name="Rivas-Marin E."/>
            <person name="Kohn T."/>
            <person name="Peeters S.H."/>
            <person name="Heuer A."/>
            <person name="Rast P."/>
            <person name="Oberbeckmann S."/>
            <person name="Bunk B."/>
            <person name="Jeske O."/>
            <person name="Meyerdierks A."/>
            <person name="Storesund J.E."/>
            <person name="Kallscheuer N."/>
            <person name="Luecker S."/>
            <person name="Lage O.M."/>
            <person name="Pohl T."/>
            <person name="Merkel B.J."/>
            <person name="Hornburger P."/>
            <person name="Mueller R.-W."/>
            <person name="Bruemmer F."/>
            <person name="Labrenz M."/>
            <person name="Spormann A.M."/>
            <person name="Op den Camp H."/>
            <person name="Overmann J."/>
            <person name="Amann R."/>
            <person name="Jetten M.S.M."/>
            <person name="Mascher T."/>
            <person name="Medema M.H."/>
            <person name="Devos D.P."/>
            <person name="Kaster A.-K."/>
            <person name="Ovreas L."/>
            <person name="Rohde M."/>
            <person name="Galperin M.Y."/>
            <person name="Jogler C."/>
        </authorList>
    </citation>
    <scope>NUCLEOTIDE SEQUENCE [LARGE SCALE GENOMIC DNA]</scope>
    <source>
        <strain evidence="1 2">SV_7m_r</strain>
    </source>
</reference>
<accession>A0A517T1U0</accession>
<keyword evidence="2" id="KW-1185">Reference proteome</keyword>
<organism evidence="1 2">
    <name type="scientific">Stieleria bergensis</name>
    <dbReference type="NCBI Taxonomy" id="2528025"/>
    <lineage>
        <taxon>Bacteria</taxon>
        <taxon>Pseudomonadati</taxon>
        <taxon>Planctomycetota</taxon>
        <taxon>Planctomycetia</taxon>
        <taxon>Pirellulales</taxon>
        <taxon>Pirellulaceae</taxon>
        <taxon>Stieleria</taxon>
    </lineage>
</organism>
<protein>
    <submittedName>
        <fullName evidence="1">Uncharacterized protein</fullName>
    </submittedName>
</protein>
<sequence>MVVLVGLTGCDKLRVVNSQRLMMDLQREQTCYSKAKERGNYELAADHAWNAVLICEQMGRDNWSEQFRTLAMGFEKLSNERSVPIL</sequence>
<name>A0A517T1U0_9BACT</name>
<evidence type="ECO:0000313" key="1">
    <source>
        <dbReference type="EMBL" id="QDT62311.1"/>
    </source>
</evidence>
<evidence type="ECO:0000313" key="2">
    <source>
        <dbReference type="Proteomes" id="UP000315003"/>
    </source>
</evidence>
<proteinExistence type="predicted"/>
<gene>
    <name evidence="1" type="ORF">SV7mr_48580</name>
</gene>
<dbReference type="EMBL" id="CP036272">
    <property type="protein sequence ID" value="QDT62311.1"/>
    <property type="molecule type" value="Genomic_DNA"/>
</dbReference>
<dbReference type="Proteomes" id="UP000315003">
    <property type="component" value="Chromosome"/>
</dbReference>